<keyword evidence="3" id="KW-1003">Cell membrane</keyword>
<evidence type="ECO:0000256" key="7">
    <source>
        <dbReference type="RuleBase" id="RU363032"/>
    </source>
</evidence>
<evidence type="ECO:0000313" key="9">
    <source>
        <dbReference type="EMBL" id="MDO1534066.1"/>
    </source>
</evidence>
<dbReference type="SUPFAM" id="SSF161098">
    <property type="entry name" value="MetI-like"/>
    <property type="match status" value="1"/>
</dbReference>
<comment type="similarity">
    <text evidence="7">Belongs to the binding-protein-dependent transport system permease family.</text>
</comment>
<feature type="transmembrane region" description="Helical" evidence="7">
    <location>
        <begin position="237"/>
        <end position="260"/>
    </location>
</feature>
<accession>A0ABT8S9F9</accession>
<dbReference type="InterPro" id="IPR035906">
    <property type="entry name" value="MetI-like_sf"/>
</dbReference>
<keyword evidence="2 7" id="KW-0813">Transport</keyword>
<sequence>MNTHRSRTSQLLLLLALCLFTALMLTPVAWAFLTSIKLPIDAFAIPPKLVFTPTFEFHQQVWMEKGFARYLANSLVIAVSTVVVSVSIGTMAAYGLSRMRGKAARGVLFGLLSLRMFPHMLLAIPFFLLAKFLNLIDTYPAMVLALVAINQPFTIWLMHSFFVDVPSEIDEAAAIDGASEWQIFFRVVLPIVRPGLWVTALFSLLLAYNEFLFALVLTGPHTKTLPVAIAEYGGEDLNYWSLSAAAAIGIMVPIMAFMALMQRHLVRGLALGAVK</sequence>
<dbReference type="Proteomes" id="UP001169027">
    <property type="component" value="Unassembled WGS sequence"/>
</dbReference>
<evidence type="ECO:0000313" key="10">
    <source>
        <dbReference type="Proteomes" id="UP001169027"/>
    </source>
</evidence>
<protein>
    <submittedName>
        <fullName evidence="9">Carbohydrate ABC transporter permease</fullName>
    </submittedName>
</protein>
<feature type="transmembrane region" description="Helical" evidence="7">
    <location>
        <begin position="108"/>
        <end position="133"/>
    </location>
</feature>
<dbReference type="RefSeq" id="WP_301811286.1">
    <property type="nucleotide sequence ID" value="NZ_JAUJZH010000012.1"/>
</dbReference>
<evidence type="ECO:0000259" key="8">
    <source>
        <dbReference type="PROSITE" id="PS50928"/>
    </source>
</evidence>
<dbReference type="EMBL" id="JAUKVY010000012">
    <property type="protein sequence ID" value="MDO1534066.1"/>
    <property type="molecule type" value="Genomic_DNA"/>
</dbReference>
<keyword evidence="6 7" id="KW-0472">Membrane</keyword>
<feature type="transmembrane region" description="Helical" evidence="7">
    <location>
        <begin position="70"/>
        <end position="96"/>
    </location>
</feature>
<dbReference type="PROSITE" id="PS50928">
    <property type="entry name" value="ABC_TM1"/>
    <property type="match status" value="1"/>
</dbReference>
<dbReference type="InterPro" id="IPR000515">
    <property type="entry name" value="MetI-like"/>
</dbReference>
<evidence type="ECO:0000256" key="2">
    <source>
        <dbReference type="ARBA" id="ARBA00022448"/>
    </source>
</evidence>
<evidence type="ECO:0000256" key="4">
    <source>
        <dbReference type="ARBA" id="ARBA00022692"/>
    </source>
</evidence>
<feature type="domain" description="ABC transmembrane type-1" evidence="8">
    <location>
        <begin position="71"/>
        <end position="261"/>
    </location>
</feature>
<comment type="subcellular location">
    <subcellularLocation>
        <location evidence="1 7">Cell membrane</location>
        <topology evidence="1 7">Multi-pass membrane protein</topology>
    </subcellularLocation>
</comment>
<dbReference type="PANTHER" id="PTHR32243">
    <property type="entry name" value="MALTOSE TRANSPORT SYSTEM PERMEASE-RELATED"/>
    <property type="match status" value="1"/>
</dbReference>
<feature type="transmembrane region" description="Helical" evidence="7">
    <location>
        <begin position="196"/>
        <end position="217"/>
    </location>
</feature>
<dbReference type="PANTHER" id="PTHR32243:SF18">
    <property type="entry name" value="INNER MEMBRANE ABC TRANSPORTER PERMEASE PROTEIN YCJP"/>
    <property type="match status" value="1"/>
</dbReference>
<dbReference type="CDD" id="cd06261">
    <property type="entry name" value="TM_PBP2"/>
    <property type="match status" value="1"/>
</dbReference>
<keyword evidence="4 7" id="KW-0812">Transmembrane</keyword>
<dbReference type="Pfam" id="PF00528">
    <property type="entry name" value="BPD_transp_1"/>
    <property type="match status" value="1"/>
</dbReference>
<dbReference type="InterPro" id="IPR050901">
    <property type="entry name" value="BP-dep_ABC_trans_perm"/>
</dbReference>
<proteinExistence type="inferred from homology"/>
<keyword evidence="10" id="KW-1185">Reference proteome</keyword>
<evidence type="ECO:0000256" key="5">
    <source>
        <dbReference type="ARBA" id="ARBA00022989"/>
    </source>
</evidence>
<evidence type="ECO:0000256" key="1">
    <source>
        <dbReference type="ARBA" id="ARBA00004651"/>
    </source>
</evidence>
<evidence type="ECO:0000256" key="6">
    <source>
        <dbReference type="ARBA" id="ARBA00023136"/>
    </source>
</evidence>
<feature type="transmembrane region" description="Helical" evidence="7">
    <location>
        <begin position="139"/>
        <end position="158"/>
    </location>
</feature>
<keyword evidence="5 7" id="KW-1133">Transmembrane helix</keyword>
<name>A0ABT8S9F9_9BURK</name>
<reference evidence="9" key="1">
    <citation type="submission" date="2023-06" db="EMBL/GenBank/DDBJ databases">
        <authorList>
            <person name="Jiang Y."/>
            <person name="Liu Q."/>
        </authorList>
    </citation>
    <scope>NUCLEOTIDE SEQUENCE</scope>
    <source>
        <strain evidence="9">CGMCC 1.12090</strain>
    </source>
</reference>
<comment type="caution">
    <text evidence="9">The sequence shown here is derived from an EMBL/GenBank/DDBJ whole genome shotgun (WGS) entry which is preliminary data.</text>
</comment>
<gene>
    <name evidence="9" type="ORF">Q2T77_17400</name>
</gene>
<dbReference type="Gene3D" id="1.10.3720.10">
    <property type="entry name" value="MetI-like"/>
    <property type="match status" value="1"/>
</dbReference>
<evidence type="ECO:0000256" key="3">
    <source>
        <dbReference type="ARBA" id="ARBA00022475"/>
    </source>
</evidence>
<organism evidence="9 10">
    <name type="scientific">Variovorax ginsengisoli</name>
    <dbReference type="NCBI Taxonomy" id="363844"/>
    <lineage>
        <taxon>Bacteria</taxon>
        <taxon>Pseudomonadati</taxon>
        <taxon>Pseudomonadota</taxon>
        <taxon>Betaproteobacteria</taxon>
        <taxon>Burkholderiales</taxon>
        <taxon>Comamonadaceae</taxon>
        <taxon>Variovorax</taxon>
    </lineage>
</organism>